<dbReference type="NCBIfam" id="NF006599">
    <property type="entry name" value="PRK09136.1"/>
    <property type="match status" value="1"/>
</dbReference>
<dbReference type="InterPro" id="IPR035994">
    <property type="entry name" value="Nucleoside_phosphorylase_sf"/>
</dbReference>
<reference evidence="5 6" key="1">
    <citation type="submission" date="2020-08" db="EMBL/GenBank/DDBJ databases">
        <title>Genomic Encyclopedia of Type Strains, Phase III (KMG-III): the genomes of soil and plant-associated and newly described type strains.</title>
        <authorList>
            <person name="Whitman W."/>
        </authorList>
    </citation>
    <scope>NUCLEOTIDE SEQUENCE [LARGE SCALE GENOMIC DNA]</scope>
    <source>
        <strain evidence="5 6">CECT 8571</strain>
    </source>
</reference>
<dbReference type="PANTHER" id="PTHR42679:SF2">
    <property type="entry name" value="S-METHYL-5'-THIOADENOSINE PHOSPHORYLASE"/>
    <property type="match status" value="1"/>
</dbReference>
<feature type="binding site" evidence="3">
    <location>
        <begin position="50"/>
        <end position="51"/>
    </location>
    <ligand>
        <name>phosphate</name>
        <dbReference type="ChEBI" id="CHEBI:43474"/>
    </ligand>
</feature>
<dbReference type="RefSeq" id="WP_183909989.1">
    <property type="nucleotide sequence ID" value="NZ_JACHXZ010000002.1"/>
</dbReference>
<dbReference type="InterPro" id="IPR018099">
    <property type="entry name" value="Purine_phosphorylase-2_CS"/>
</dbReference>
<feature type="binding site" evidence="3">
    <location>
        <position position="180"/>
    </location>
    <ligand>
        <name>substrate</name>
    </ligand>
</feature>
<feature type="binding site" evidence="3">
    <location>
        <begin position="204"/>
        <end position="206"/>
    </location>
    <ligand>
        <name>substrate</name>
    </ligand>
</feature>
<comment type="subunit">
    <text evidence="3">Homotrimer.</text>
</comment>
<name>A0A839ULG9_9GAMM</name>
<comment type="caution">
    <text evidence="5">The sequence shown here is derived from an EMBL/GenBank/DDBJ whole genome shotgun (WGS) entry which is preliminary data.</text>
</comment>
<gene>
    <name evidence="5" type="ORF">FHS30_001697</name>
</gene>
<comment type="catalytic activity">
    <reaction evidence="3">
        <text>S-methyl-5'-thioinosine + phosphate = 5-(methylsulfanyl)-alpha-D-ribose 1-phosphate + hypoxanthine</text>
        <dbReference type="Rhea" id="RHEA:30643"/>
        <dbReference type="ChEBI" id="CHEBI:17368"/>
        <dbReference type="ChEBI" id="CHEBI:43474"/>
        <dbReference type="ChEBI" id="CHEBI:48595"/>
        <dbReference type="ChEBI" id="CHEBI:58533"/>
        <dbReference type="EC" id="2.4.2.44"/>
    </reaction>
</comment>
<evidence type="ECO:0000256" key="3">
    <source>
        <dbReference type="HAMAP-Rule" id="MF_01963"/>
    </source>
</evidence>
<dbReference type="SUPFAM" id="SSF53167">
    <property type="entry name" value="Purine and uridine phosphorylases"/>
    <property type="match status" value="1"/>
</dbReference>
<feature type="binding site" evidence="3">
    <location>
        <position position="181"/>
    </location>
    <ligand>
        <name>phosphate</name>
        <dbReference type="ChEBI" id="CHEBI:43474"/>
    </ligand>
</feature>
<dbReference type="CDD" id="cd09010">
    <property type="entry name" value="MTAP_SsMTAPII_like_MTIP"/>
    <property type="match status" value="1"/>
</dbReference>
<dbReference type="UniPathway" id="UPA00606"/>
<comment type="miscellaneous">
    <text evidence="3">Although this enzyme belongs to the family of MTA phosphorylases based on sequence homology, it has been shown that conserved amino acid substitutions in the substrate binding pocket convert the substrate specificity of this enzyme from 6-aminopurines to 6-oxopurines.</text>
</comment>
<comment type="pathway">
    <text evidence="3">Purine metabolism; purine nucleoside salvage.</text>
</comment>
<dbReference type="GO" id="GO:0019509">
    <property type="term" value="P:L-methionine salvage from methylthioadenosine"/>
    <property type="evidence" value="ECO:0007669"/>
    <property type="project" value="TreeGrafter"/>
</dbReference>
<dbReference type="Pfam" id="PF01048">
    <property type="entry name" value="PNP_UDP_1"/>
    <property type="match status" value="1"/>
</dbReference>
<dbReference type="InterPro" id="IPR000845">
    <property type="entry name" value="Nucleoside_phosphorylase_d"/>
</dbReference>
<keyword evidence="3" id="KW-0660">Purine salvage</keyword>
<keyword evidence="6" id="KW-1185">Reference proteome</keyword>
<dbReference type="EC" id="2.4.2.44" evidence="3"/>
<feature type="site" description="Important for substrate specificity" evidence="3">
    <location>
        <position position="216"/>
    </location>
</feature>
<keyword evidence="1 3" id="KW-0328">Glycosyltransferase</keyword>
<comment type="function">
    <text evidence="3">Catalyzes the reversible phosphorylation of S-methyl-5'-thioinosine (MTI) to hypoxanthine and 5-methylthioribose-1-phosphate. Involved in the breakdown of S-methyl-5'-thioadenosine (MTA), a major by-product of polyamine biosynthesis. Catabolism of (MTA) occurs via deamination to MTI and phosphorolysis to hypoxanthine.</text>
</comment>
<comment type="caution">
    <text evidence="3">Lacks conserved residue(s) required for the propagation of feature annotation.</text>
</comment>
<comment type="similarity">
    <text evidence="3">Belongs to the PNP/MTAP phosphorylase family. MTAP subfamily.</text>
</comment>
<organism evidence="5 6">
    <name type="scientific">Simiduia aestuariiviva</name>
    <dbReference type="NCBI Taxonomy" id="1510459"/>
    <lineage>
        <taxon>Bacteria</taxon>
        <taxon>Pseudomonadati</taxon>
        <taxon>Pseudomonadota</taxon>
        <taxon>Gammaproteobacteria</taxon>
        <taxon>Cellvibrionales</taxon>
        <taxon>Cellvibrionaceae</taxon>
        <taxon>Simiduia</taxon>
    </lineage>
</organism>
<dbReference type="GO" id="GO:0006166">
    <property type="term" value="P:purine ribonucleoside salvage"/>
    <property type="evidence" value="ECO:0007669"/>
    <property type="project" value="UniProtKB-UniRule"/>
</dbReference>
<dbReference type="EMBL" id="JACHXZ010000002">
    <property type="protein sequence ID" value="MBB3168513.1"/>
    <property type="molecule type" value="Genomic_DNA"/>
</dbReference>
<evidence type="ECO:0000259" key="4">
    <source>
        <dbReference type="Pfam" id="PF01048"/>
    </source>
</evidence>
<evidence type="ECO:0000313" key="5">
    <source>
        <dbReference type="EMBL" id="MBB3168513.1"/>
    </source>
</evidence>
<accession>A0A839ULG9</accession>
<proteinExistence type="inferred from homology"/>
<dbReference type="Gene3D" id="3.40.50.1580">
    <property type="entry name" value="Nucleoside phosphorylase domain"/>
    <property type="match status" value="1"/>
</dbReference>
<feature type="binding site" evidence="3">
    <location>
        <position position="8"/>
    </location>
    <ligand>
        <name>phosphate</name>
        <dbReference type="ChEBI" id="CHEBI:43474"/>
    </ligand>
</feature>
<feature type="domain" description="Nucleoside phosphorylase" evidence="4">
    <location>
        <begin position="2"/>
        <end position="238"/>
    </location>
</feature>
<dbReference type="PANTHER" id="PTHR42679">
    <property type="entry name" value="S-METHYL-5'-THIOADENOSINE PHOSPHORYLASE"/>
    <property type="match status" value="1"/>
</dbReference>
<dbReference type="GO" id="GO:0017061">
    <property type="term" value="F:S-methyl-5-thioadenosine phosphorylase activity"/>
    <property type="evidence" value="ECO:0007669"/>
    <property type="project" value="InterPro"/>
</dbReference>
<evidence type="ECO:0000313" key="6">
    <source>
        <dbReference type="Proteomes" id="UP000559987"/>
    </source>
</evidence>
<protein>
    <recommendedName>
        <fullName evidence="3">Probable S-methyl-5'-thioinosine phosphorylase</fullName>
        <ecNumber evidence="3">2.4.2.44</ecNumber>
    </recommendedName>
    <alternativeName>
        <fullName evidence="3">5'-methylthioinosine phosphorylase</fullName>
        <shortName evidence="3">MTI phosphorylase</shortName>
        <shortName evidence="3">MTIP</shortName>
    </alternativeName>
</protein>
<dbReference type="PROSITE" id="PS01240">
    <property type="entry name" value="PNP_MTAP_2"/>
    <property type="match status" value="1"/>
</dbReference>
<dbReference type="AlphaFoldDB" id="A0A839ULG9"/>
<sequence length="242" mass="25862">MLAVVGGSGWESFPGLTNVKQLSLDTPYGPLAEPLSLADWNGQSLIFLSRHGAQHSLAPHQINYRANVWALREVGVQQVLAINAVGGIGREMGPGTLVVPSQLIDYTWGRAHSFWSDQVLHIDFGNPFEGALRSQILSAAKSLGVALLDGGTYGCTQGPRLETAAEIRRLAQDGCELVGMTAMPEAALARELALDYASLCIVVNWAAGISDERITMEAIYQVLEASRAPVQGILGQLLRADA</sequence>
<dbReference type="HAMAP" id="MF_01963">
    <property type="entry name" value="MTAP"/>
    <property type="match status" value="1"/>
</dbReference>
<dbReference type="Proteomes" id="UP000559987">
    <property type="component" value="Unassembled WGS sequence"/>
</dbReference>
<evidence type="ECO:0000256" key="1">
    <source>
        <dbReference type="ARBA" id="ARBA00022676"/>
    </source>
</evidence>
<feature type="site" description="Important for substrate specificity" evidence="3">
    <location>
        <position position="162"/>
    </location>
</feature>
<evidence type="ECO:0000256" key="2">
    <source>
        <dbReference type="ARBA" id="ARBA00022679"/>
    </source>
</evidence>
<keyword evidence="2 3" id="KW-0808">Transferase</keyword>
<dbReference type="InterPro" id="IPR010044">
    <property type="entry name" value="MTAP"/>
</dbReference>
<dbReference type="GO" id="GO:0005829">
    <property type="term" value="C:cytosol"/>
    <property type="evidence" value="ECO:0007669"/>
    <property type="project" value="TreeGrafter"/>
</dbReference>